<dbReference type="Gene3D" id="3.40.50.850">
    <property type="entry name" value="Isochorismatase-like"/>
    <property type="match status" value="1"/>
</dbReference>
<evidence type="ECO:0000313" key="4">
    <source>
        <dbReference type="Proteomes" id="UP000510888"/>
    </source>
</evidence>
<dbReference type="RefSeq" id="WP_180720003.1">
    <property type="nucleotide sequence ID" value="NZ_AP023174.1"/>
</dbReference>
<gene>
    <name evidence="3" type="ORF">PPGU16_21370</name>
</gene>
<dbReference type="EMBL" id="AP023174">
    <property type="protein sequence ID" value="BCF89070.1"/>
    <property type="molecule type" value="Genomic_DNA"/>
</dbReference>
<feature type="domain" description="Isochorismatase-like" evidence="2">
    <location>
        <begin position="12"/>
        <end position="189"/>
    </location>
</feature>
<name>A0A7I8BLQ9_9BURK</name>
<accession>A0A7I8BLQ9</accession>
<dbReference type="InterPro" id="IPR036380">
    <property type="entry name" value="Isochorismatase-like_sf"/>
</dbReference>
<keyword evidence="1" id="KW-0378">Hydrolase</keyword>
<reference evidence="3 4" key="1">
    <citation type="journal article" date="2020" name="Genes (Basel)">
        <title>Genomic Comparison of Insect Gut Symbionts from Divergent Burkholderia Subclades.</title>
        <authorList>
            <person name="Takeshita K."/>
            <person name="Kikuchi Y."/>
        </authorList>
    </citation>
    <scope>NUCLEOTIDE SEQUENCE [LARGE SCALE GENOMIC DNA]</scope>
    <source>
        <strain evidence="3 4">PGU16</strain>
    </source>
</reference>
<evidence type="ECO:0000256" key="1">
    <source>
        <dbReference type="ARBA" id="ARBA00022801"/>
    </source>
</evidence>
<dbReference type="GO" id="GO:0016787">
    <property type="term" value="F:hydrolase activity"/>
    <property type="evidence" value="ECO:0007669"/>
    <property type="project" value="UniProtKB-KW"/>
</dbReference>
<proteinExistence type="predicted"/>
<evidence type="ECO:0000313" key="3">
    <source>
        <dbReference type="EMBL" id="BCF89070.1"/>
    </source>
</evidence>
<dbReference type="Pfam" id="PF00857">
    <property type="entry name" value="Isochorismatase"/>
    <property type="match status" value="1"/>
</dbReference>
<sequence length="197" mass="21025">MSQPLSIDPKTSALLLMDFQGFVLDNFLTPAAAAEVVGNASKLLRASRAVDMLTIHVTVAFRPGYPEISPGNKLFTYLKESGLVTPGSGGTEIHKDLTPLELEPVVAKHRIGAFTGTDLERLLRANGIETLVLAGVTTTGVVLSTVRQAFDLDYQMVIASDGCTDPDEQTHVVLIEKVISQHAAVQLTADIEAALKS</sequence>
<dbReference type="SUPFAM" id="SSF52499">
    <property type="entry name" value="Isochorismatase-like hydrolases"/>
    <property type="match status" value="1"/>
</dbReference>
<dbReference type="AlphaFoldDB" id="A0A7I8BLQ9"/>
<dbReference type="PANTHER" id="PTHR43540:SF1">
    <property type="entry name" value="ISOCHORISMATASE HYDROLASE"/>
    <property type="match status" value="1"/>
</dbReference>
<evidence type="ECO:0000259" key="2">
    <source>
        <dbReference type="Pfam" id="PF00857"/>
    </source>
</evidence>
<dbReference type="KEGG" id="plad:PPGU16_21370"/>
<dbReference type="InterPro" id="IPR000868">
    <property type="entry name" value="Isochorismatase-like_dom"/>
</dbReference>
<protein>
    <submittedName>
        <fullName evidence="3">Isochorismatase</fullName>
    </submittedName>
</protein>
<dbReference type="Proteomes" id="UP000510888">
    <property type="component" value="Chromosome 1"/>
</dbReference>
<dbReference type="PANTHER" id="PTHR43540">
    <property type="entry name" value="PEROXYUREIDOACRYLATE/UREIDOACRYLATE AMIDOHYDROLASE-RELATED"/>
    <property type="match status" value="1"/>
</dbReference>
<dbReference type="InterPro" id="IPR050272">
    <property type="entry name" value="Isochorismatase-like_hydrls"/>
</dbReference>
<organism evidence="3 4">
    <name type="scientific">Paraburkholderia largidicola</name>
    <dbReference type="NCBI Taxonomy" id="3014751"/>
    <lineage>
        <taxon>Bacteria</taxon>
        <taxon>Pseudomonadati</taxon>
        <taxon>Pseudomonadota</taxon>
        <taxon>Betaproteobacteria</taxon>
        <taxon>Burkholderiales</taxon>
        <taxon>Burkholderiaceae</taxon>
        <taxon>Paraburkholderia</taxon>
    </lineage>
</organism>
<dbReference type="CDD" id="cd00431">
    <property type="entry name" value="cysteine_hydrolases"/>
    <property type="match status" value="1"/>
</dbReference>
<keyword evidence="4" id="KW-1185">Reference proteome</keyword>